<dbReference type="GO" id="GO:0004222">
    <property type="term" value="F:metalloendopeptidase activity"/>
    <property type="evidence" value="ECO:0007669"/>
    <property type="project" value="InterPro"/>
</dbReference>
<evidence type="ECO:0000256" key="5">
    <source>
        <dbReference type="ARBA" id="ARBA00022833"/>
    </source>
</evidence>
<dbReference type="InterPro" id="IPR006026">
    <property type="entry name" value="Peptidase_Metallo"/>
</dbReference>
<dbReference type="EMBL" id="BX569695">
    <property type="protein sequence ID" value="CAE08819.1"/>
    <property type="molecule type" value="Genomic_DNA"/>
</dbReference>
<gene>
    <name evidence="7" type="ordered locus">SYNW2304</name>
</gene>
<name>Q7U3X3_PARMW</name>
<evidence type="ECO:0000313" key="7">
    <source>
        <dbReference type="EMBL" id="CAE08819.1"/>
    </source>
</evidence>
<evidence type="ECO:0000256" key="4">
    <source>
        <dbReference type="ARBA" id="ARBA00022801"/>
    </source>
</evidence>
<sequence length="1313" mass="142229">MSSNAFGSLQFQAEGNADEILQRSFSARTDQFSAFYDIHNLYDTHDSYDPYNILFDPLYDLNSPLINGLLLNTKWGDADPDDYLGQNGFEPTKLTYYIGQTGDSISAAGDTFNAVTPKPGEQEAIEASMKAFSDVAQLSFEASSSLSGNTTIAWGVSADESIYHGIADFPGDSEATAASGVIIFNEDYDADGGEVESGSYFYLTYIHELGHALGLAHPHNGGEAGWNSYESALFPGVSEGADSSAGEFDNNSTPWTVMTYNDSSSYLAVSDASGQLDDVSPGYQSIDGYLENLGPIDIAAVQYLYGPNHQSNAGDTVYALNEYELNGYRSIWDASGNDTIDAFDSSSSVVIDLRNATLENEIGGGGFLSKINDEYKGYTIAYDSLTLAGFGDGAYQAVIENARGSFLNDSLQGNDYDNLLEGEGGDDTLIGAAGADTLYGAEGDDVYTGGAGGDLFVFDSGANIINDFDPSPSGDNDDIAIDFDVVDPWVSITGDSLFIYDENSNASLQLAGKASLYVSEAVSDYDFIVDSSVFSDDGATIVEVIDESGWIDHPGFGSDYDFIDRSKFASNIDIYDYFYSHEMEEWFTGTLPDPTSITFEADNGWLDVNGSFGSSAFSPDDHQYLAGTSSPYSTFSPASTGADGRTTLVPSTSSGNHGDGTAAGTIEFILADGGAFDGNRIHFNLENIGHSGGPDEPDLARLNSGANIDRGINMTFGTDLVAGGQRDQFLEVLPSEQSEGGLKIHFSGTEAGSGDAFDNPVTAFGFYLMGREIKRDVYLDVYDTNEELIYSMPTMEPDDMSEAVVEYISFALDEEDEYPIKTIHLREEFVAGDTASRRDIFSIDNLVVQFGDQLAAVDSDQGGGDFDGDEPNIEIFVGPGSLNNPYYTFYKDQAGTAALDYLTLDINRTYSFKRVNDATSHPFFLSDKGKGQNSSRNISLSGDGSVATGITDDQTLNLAFSDLATPSNLSNITGFCTSHSNMSAKFAVVSGEFNELVIDNDNNDALYRDEEGYVFILPENDSSKTPILITDQYIDDAAGIFWQDEYGDAQYMPAALHKTSTGYRVAVRDVWNGYDWETGEDRKFEEWVILDLSSSGVIDPDSIRWNAAIAGYEGQFSEDIDGDDVVGVNTSTLMELRSDEPEFKQVGDKLYMDSQNSIYIIPAAGGSPILITEEGGFPAYLYEDYGYSDPDQANGNDFRKAHAVVAKDDGYLLAVKHQYGGRPEWELVNVSADGQLDWSTAMWTQDISDREKMFGEDLDLNGSIGISTDDLIPVEADSTGDLLTRNDQGELFILQDGIEPLKLTDEWGGKCCF</sequence>
<dbReference type="Pfam" id="PF00413">
    <property type="entry name" value="Peptidase_M10"/>
    <property type="match status" value="1"/>
</dbReference>
<dbReference type="Gene3D" id="3.40.390.10">
    <property type="entry name" value="Collagenase (Catalytic Domain)"/>
    <property type="match status" value="1"/>
</dbReference>
<dbReference type="Proteomes" id="UP000001422">
    <property type="component" value="Chromosome"/>
</dbReference>
<dbReference type="CDD" id="cd04277">
    <property type="entry name" value="ZnMc_serralysin_like"/>
    <property type="match status" value="1"/>
</dbReference>
<dbReference type="SUPFAM" id="SSF51120">
    <property type="entry name" value="beta-Roll"/>
    <property type="match status" value="1"/>
</dbReference>
<dbReference type="EC" id="3.4.24.40" evidence="7"/>
<reference evidence="7 8" key="1">
    <citation type="journal article" date="2003" name="Nature">
        <title>The genome of a motile marine Synechococcus.</title>
        <authorList>
            <person name="Palenik B."/>
            <person name="Brahamsha B."/>
            <person name="Larimer F."/>
            <person name="Land M."/>
            <person name="Hauser L."/>
            <person name="Chain P."/>
            <person name="Lamerdin J."/>
            <person name="Regala W."/>
            <person name="Allen E.A."/>
            <person name="McCarren J."/>
            <person name="Paulsen I."/>
            <person name="Dufresne A."/>
            <person name="Partensky F."/>
            <person name="Webb E."/>
            <person name="Waterbury J."/>
        </authorList>
    </citation>
    <scope>NUCLEOTIDE SEQUENCE [LARGE SCALE GENOMIC DNA]</scope>
    <source>
        <strain evidence="7 8">WH8102</strain>
    </source>
</reference>
<comment type="similarity">
    <text evidence="1">Belongs to the peptidase M10B family.</text>
</comment>
<evidence type="ECO:0000313" key="8">
    <source>
        <dbReference type="Proteomes" id="UP000001422"/>
    </source>
</evidence>
<organism evidence="7 8">
    <name type="scientific">Parasynechococcus marenigrum (strain WH8102)</name>
    <dbReference type="NCBI Taxonomy" id="84588"/>
    <lineage>
        <taxon>Bacteria</taxon>
        <taxon>Bacillati</taxon>
        <taxon>Cyanobacteriota</taxon>
        <taxon>Cyanophyceae</taxon>
        <taxon>Synechococcales</taxon>
        <taxon>Prochlorococcaceae</taxon>
        <taxon>Parasynechococcus</taxon>
        <taxon>Parasynechococcus marenigrum</taxon>
    </lineage>
</organism>
<dbReference type="STRING" id="84588.SYNW2304"/>
<protein>
    <submittedName>
        <fullName evidence="7">Possible secreted protease</fullName>
        <ecNumber evidence="7">3.4.24.40</ecNumber>
    </submittedName>
</protein>
<dbReference type="eggNOG" id="COG2931">
    <property type="taxonomic scope" value="Bacteria"/>
</dbReference>
<accession>Q7U3X3</accession>
<evidence type="ECO:0000256" key="3">
    <source>
        <dbReference type="ARBA" id="ARBA00022723"/>
    </source>
</evidence>
<dbReference type="InterPro" id="IPR001343">
    <property type="entry name" value="Hemolysn_Ca-bd"/>
</dbReference>
<dbReference type="Pfam" id="PF00353">
    <property type="entry name" value="HemolysinCabind"/>
    <property type="match status" value="1"/>
</dbReference>
<keyword evidence="8" id="KW-1185">Reference proteome</keyword>
<evidence type="ECO:0000256" key="2">
    <source>
        <dbReference type="ARBA" id="ARBA00022670"/>
    </source>
</evidence>
<dbReference type="HOGENOM" id="CLU_260503_0_0_3"/>
<dbReference type="SUPFAM" id="SSF55486">
    <property type="entry name" value="Metalloproteases ('zincins'), catalytic domain"/>
    <property type="match status" value="1"/>
</dbReference>
<dbReference type="InterPro" id="IPR011049">
    <property type="entry name" value="Serralysin-like_metalloprot_C"/>
</dbReference>
<dbReference type="InterPro" id="IPR001818">
    <property type="entry name" value="Pept_M10_metallopeptidase"/>
</dbReference>
<keyword evidence="5" id="KW-0862">Zinc</keyword>
<evidence type="ECO:0000259" key="6">
    <source>
        <dbReference type="SMART" id="SM00235"/>
    </source>
</evidence>
<evidence type="ECO:0000256" key="1">
    <source>
        <dbReference type="ARBA" id="ARBA00009490"/>
    </source>
</evidence>
<dbReference type="SMART" id="SM00235">
    <property type="entry name" value="ZnMc"/>
    <property type="match status" value="1"/>
</dbReference>
<dbReference type="GO" id="GO:0031012">
    <property type="term" value="C:extracellular matrix"/>
    <property type="evidence" value="ECO:0007669"/>
    <property type="project" value="InterPro"/>
</dbReference>
<keyword evidence="2 7" id="KW-0645">Protease</keyword>
<dbReference type="InterPro" id="IPR034033">
    <property type="entry name" value="Serralysin-like"/>
</dbReference>
<dbReference type="InterPro" id="IPR024079">
    <property type="entry name" value="MetalloPept_cat_dom_sf"/>
</dbReference>
<dbReference type="GO" id="GO:0005509">
    <property type="term" value="F:calcium ion binding"/>
    <property type="evidence" value="ECO:0007669"/>
    <property type="project" value="InterPro"/>
</dbReference>
<dbReference type="Gene3D" id="2.150.10.10">
    <property type="entry name" value="Serralysin-like metalloprotease, C-terminal"/>
    <property type="match status" value="1"/>
</dbReference>
<dbReference type="RefSeq" id="WP_011129157.1">
    <property type="nucleotide sequence ID" value="NC_005070.1"/>
</dbReference>
<dbReference type="KEGG" id="syw:SYNW2304"/>
<feature type="domain" description="Peptidase metallopeptidase" evidence="6">
    <location>
        <begin position="85"/>
        <end position="252"/>
    </location>
</feature>
<dbReference type="GO" id="GO:0006508">
    <property type="term" value="P:proteolysis"/>
    <property type="evidence" value="ECO:0007669"/>
    <property type="project" value="UniProtKB-KW"/>
</dbReference>
<proteinExistence type="inferred from homology"/>
<dbReference type="GO" id="GO:0008270">
    <property type="term" value="F:zinc ion binding"/>
    <property type="evidence" value="ECO:0007669"/>
    <property type="project" value="InterPro"/>
</dbReference>
<keyword evidence="4 7" id="KW-0378">Hydrolase</keyword>
<keyword evidence="3" id="KW-0479">Metal-binding</keyword>